<proteinExistence type="predicted"/>
<reference evidence="1" key="2">
    <citation type="journal article" date="2015" name="Data Brief">
        <title>Shoot transcriptome of the giant reed, Arundo donax.</title>
        <authorList>
            <person name="Barrero R.A."/>
            <person name="Guerrero F.D."/>
            <person name="Moolhuijzen P."/>
            <person name="Goolsby J.A."/>
            <person name="Tidwell J."/>
            <person name="Bellgard S.E."/>
            <person name="Bellgard M.I."/>
        </authorList>
    </citation>
    <scope>NUCLEOTIDE SEQUENCE</scope>
    <source>
        <tissue evidence="1">Shoot tissue taken approximately 20 cm above the soil surface</tissue>
    </source>
</reference>
<evidence type="ECO:0000313" key="1">
    <source>
        <dbReference type="EMBL" id="JAD40868.1"/>
    </source>
</evidence>
<accession>A0A0A8ZT46</accession>
<sequence length="16" mass="2004">MKQQSSEHFEISHFIR</sequence>
<organism evidence="1">
    <name type="scientific">Arundo donax</name>
    <name type="common">Giant reed</name>
    <name type="synonym">Donax arundinaceus</name>
    <dbReference type="NCBI Taxonomy" id="35708"/>
    <lineage>
        <taxon>Eukaryota</taxon>
        <taxon>Viridiplantae</taxon>
        <taxon>Streptophyta</taxon>
        <taxon>Embryophyta</taxon>
        <taxon>Tracheophyta</taxon>
        <taxon>Spermatophyta</taxon>
        <taxon>Magnoliopsida</taxon>
        <taxon>Liliopsida</taxon>
        <taxon>Poales</taxon>
        <taxon>Poaceae</taxon>
        <taxon>PACMAD clade</taxon>
        <taxon>Arundinoideae</taxon>
        <taxon>Arundineae</taxon>
        <taxon>Arundo</taxon>
    </lineage>
</organism>
<protein>
    <submittedName>
        <fullName evidence="1">Uncharacterized protein</fullName>
    </submittedName>
</protein>
<reference evidence="1" key="1">
    <citation type="submission" date="2014-09" db="EMBL/GenBank/DDBJ databases">
        <authorList>
            <person name="Magalhaes I.L.F."/>
            <person name="Oliveira U."/>
            <person name="Santos F.R."/>
            <person name="Vidigal T.H.D.A."/>
            <person name="Brescovit A.D."/>
            <person name="Santos A.J."/>
        </authorList>
    </citation>
    <scope>NUCLEOTIDE SEQUENCE</scope>
    <source>
        <tissue evidence="1">Shoot tissue taken approximately 20 cm above the soil surface</tissue>
    </source>
</reference>
<name>A0A0A8ZT46_ARUDO</name>
<dbReference type="EMBL" id="GBRH01257027">
    <property type="protein sequence ID" value="JAD40868.1"/>
    <property type="molecule type" value="Transcribed_RNA"/>
</dbReference>
<dbReference type="AlphaFoldDB" id="A0A0A8ZT46"/>